<accession>C3YMZ7</accession>
<dbReference type="OMA" id="REFTQMN"/>
<dbReference type="GO" id="GO:0005576">
    <property type="term" value="C:extracellular region"/>
    <property type="evidence" value="ECO:0007669"/>
    <property type="project" value="UniProtKB-SubCell"/>
</dbReference>
<sequence>MAMMNNYHHSKMDGSWVYANITGPGPGHNTISTSTQHVRNFFDLSGQALSGAGAGDIIHFSRYTGKVVLVTNVASACYLTTREFTQLNNLMHLYGLHGLVILAFCCNQFGHSEPFENDEIVKCLRYVRPGPPFQPSFQLFVKCDVNGSRTHRVFDFLKDRLPYPSDDNTMLVAESSEITWNPVKRNDITYNFEKFLIGRDGQPYRRYSYKTPPSRLHQDIKRLLGIE</sequence>
<proteinExistence type="inferred from homology"/>
<evidence type="ECO:0000256" key="5">
    <source>
        <dbReference type="ARBA" id="ARBA00022729"/>
    </source>
</evidence>
<dbReference type="PANTHER" id="PTHR11592:SF88">
    <property type="entry name" value="GLUTATHIONE PEROXIDASE-RELATED"/>
    <property type="match status" value="1"/>
</dbReference>
<dbReference type="InterPro" id="IPR036249">
    <property type="entry name" value="Thioredoxin-like_sf"/>
</dbReference>
<dbReference type="SUPFAM" id="SSF52833">
    <property type="entry name" value="Thioredoxin-like"/>
    <property type="match status" value="1"/>
</dbReference>
<dbReference type="STRING" id="7739.C3YMZ7"/>
<evidence type="ECO:0000313" key="9">
    <source>
        <dbReference type="EMBL" id="EEN58316.1"/>
    </source>
</evidence>
<reference evidence="11" key="3">
    <citation type="submission" date="2025-04" db="UniProtKB">
        <authorList>
            <consortium name="RefSeq"/>
        </authorList>
    </citation>
    <scope>IDENTIFICATION</scope>
    <source>
        <strain evidence="11">S238N-H82</strain>
        <tissue evidence="11">Testes</tissue>
    </source>
</reference>
<comment type="similarity">
    <text evidence="2 8">Belongs to the glutathione peroxidase family.</text>
</comment>
<dbReference type="OrthoDB" id="446890at2759"/>
<evidence type="ECO:0000256" key="3">
    <source>
        <dbReference type="ARBA" id="ARBA00022525"/>
    </source>
</evidence>
<organism>
    <name type="scientific">Branchiostoma floridae</name>
    <name type="common">Florida lancelet</name>
    <name type="synonym">Amphioxus</name>
    <dbReference type="NCBI Taxonomy" id="7739"/>
    <lineage>
        <taxon>Eukaryota</taxon>
        <taxon>Metazoa</taxon>
        <taxon>Chordata</taxon>
        <taxon>Cephalochordata</taxon>
        <taxon>Leptocardii</taxon>
        <taxon>Amphioxiformes</taxon>
        <taxon>Branchiostomatidae</taxon>
        <taxon>Branchiostoma</taxon>
    </lineage>
</organism>
<evidence type="ECO:0000256" key="2">
    <source>
        <dbReference type="ARBA" id="ARBA00006926"/>
    </source>
</evidence>
<dbReference type="InterPro" id="IPR000889">
    <property type="entry name" value="Glutathione_peroxidase"/>
</dbReference>
<dbReference type="EMBL" id="GG666532">
    <property type="protein sequence ID" value="EEN58316.1"/>
    <property type="molecule type" value="Genomic_DNA"/>
</dbReference>
<dbReference type="PIRSF" id="PIRSF000303">
    <property type="entry name" value="Glutathion_perox"/>
    <property type="match status" value="1"/>
</dbReference>
<evidence type="ECO:0000256" key="6">
    <source>
        <dbReference type="ARBA" id="ARBA00023002"/>
    </source>
</evidence>
<dbReference type="PANTHER" id="PTHR11592">
    <property type="entry name" value="GLUTATHIONE PEROXIDASE"/>
    <property type="match status" value="1"/>
</dbReference>
<dbReference type="CDD" id="cd00340">
    <property type="entry name" value="GSH_Peroxidase"/>
    <property type="match status" value="1"/>
</dbReference>
<comment type="subcellular location">
    <subcellularLocation>
        <location evidence="1">Secreted</location>
    </subcellularLocation>
</comment>
<gene>
    <name evidence="11" type="primary">LOC118430179</name>
    <name evidence="9" type="ORF">BRAFLDRAFT_94318</name>
</gene>
<dbReference type="Proteomes" id="UP000001554">
    <property type="component" value="Chromosome 14"/>
</dbReference>
<evidence type="ECO:0000313" key="11">
    <source>
        <dbReference type="RefSeq" id="XP_035696781.1"/>
    </source>
</evidence>
<dbReference type="InParanoid" id="C3YMZ7"/>
<dbReference type="AlphaFoldDB" id="C3YMZ7"/>
<keyword evidence="6 8" id="KW-0560">Oxidoreductase</keyword>
<dbReference type="eggNOG" id="KOG1651">
    <property type="taxonomic scope" value="Eukaryota"/>
</dbReference>
<evidence type="ECO:0000256" key="1">
    <source>
        <dbReference type="ARBA" id="ARBA00004613"/>
    </source>
</evidence>
<dbReference type="GO" id="GO:0006979">
    <property type="term" value="P:response to oxidative stress"/>
    <property type="evidence" value="ECO:0007669"/>
    <property type="project" value="InterPro"/>
</dbReference>
<keyword evidence="3" id="KW-0964">Secreted</keyword>
<keyword evidence="10" id="KW-1185">Reference proteome</keyword>
<dbReference type="RefSeq" id="XP_035696781.1">
    <property type="nucleotide sequence ID" value="XM_035840888.1"/>
</dbReference>
<dbReference type="Pfam" id="PF00255">
    <property type="entry name" value="GSHPx"/>
    <property type="match status" value="1"/>
</dbReference>
<reference evidence="9" key="1">
    <citation type="journal article" date="2008" name="Nature">
        <title>The amphioxus genome and the evolution of the chordate karyotype.</title>
        <authorList>
            <consortium name="US DOE Joint Genome Institute (JGI-PGF)"/>
            <person name="Putnam N.H."/>
            <person name="Butts T."/>
            <person name="Ferrier D.E.K."/>
            <person name="Furlong R.F."/>
            <person name="Hellsten U."/>
            <person name="Kawashima T."/>
            <person name="Robinson-Rechavi M."/>
            <person name="Shoguchi E."/>
            <person name="Terry A."/>
            <person name="Yu J.-K."/>
            <person name="Benito-Gutierrez E.L."/>
            <person name="Dubchak I."/>
            <person name="Garcia-Fernandez J."/>
            <person name="Gibson-Brown J.J."/>
            <person name="Grigoriev I.V."/>
            <person name="Horton A.C."/>
            <person name="de Jong P.J."/>
            <person name="Jurka J."/>
            <person name="Kapitonov V.V."/>
            <person name="Kohara Y."/>
            <person name="Kuroki Y."/>
            <person name="Lindquist E."/>
            <person name="Lucas S."/>
            <person name="Osoegawa K."/>
            <person name="Pennacchio L.A."/>
            <person name="Salamov A.A."/>
            <person name="Satou Y."/>
            <person name="Sauka-Spengler T."/>
            <person name="Schmutz J."/>
            <person name="Shin-I T."/>
            <person name="Toyoda A."/>
            <person name="Bronner-Fraser M."/>
            <person name="Fujiyama A."/>
            <person name="Holland L.Z."/>
            <person name="Holland P.W.H."/>
            <person name="Satoh N."/>
            <person name="Rokhsar D.S."/>
        </authorList>
    </citation>
    <scope>NUCLEOTIDE SEQUENCE [LARGE SCALE GENOMIC DNA]</scope>
    <source>
        <strain evidence="9">S238N-H82</strain>
        <tissue evidence="9">Testes</tissue>
    </source>
</reference>
<keyword evidence="4 8" id="KW-0575">Peroxidase</keyword>
<evidence type="ECO:0000256" key="4">
    <source>
        <dbReference type="ARBA" id="ARBA00022559"/>
    </source>
</evidence>
<name>C3YMZ7_BRAFL</name>
<dbReference type="GeneID" id="118430179"/>
<evidence type="ECO:0000256" key="8">
    <source>
        <dbReference type="RuleBase" id="RU000499"/>
    </source>
</evidence>
<evidence type="ECO:0000256" key="7">
    <source>
        <dbReference type="PIRSR" id="PIRSR000303-1"/>
    </source>
</evidence>
<dbReference type="PROSITE" id="PS51355">
    <property type="entry name" value="GLUTATHIONE_PEROXID_3"/>
    <property type="match status" value="1"/>
</dbReference>
<dbReference type="GO" id="GO:0004602">
    <property type="term" value="F:glutathione peroxidase activity"/>
    <property type="evidence" value="ECO:0000318"/>
    <property type="project" value="GO_Central"/>
</dbReference>
<dbReference type="PRINTS" id="PR01011">
    <property type="entry name" value="GLUTPROXDASE"/>
</dbReference>
<evidence type="ECO:0000313" key="10">
    <source>
        <dbReference type="Proteomes" id="UP000001554"/>
    </source>
</evidence>
<reference evidence="10" key="2">
    <citation type="journal article" date="2020" name="Nat. Ecol. Evol.">
        <title>Deeply conserved synteny resolves early events in vertebrate evolution.</title>
        <authorList>
            <person name="Simakov O."/>
            <person name="Marletaz F."/>
            <person name="Yue J.X."/>
            <person name="O'Connell B."/>
            <person name="Jenkins J."/>
            <person name="Brandt A."/>
            <person name="Calef R."/>
            <person name="Tung C.H."/>
            <person name="Huang T.K."/>
            <person name="Schmutz J."/>
            <person name="Satoh N."/>
            <person name="Yu J.K."/>
            <person name="Putnam N.H."/>
            <person name="Green R.E."/>
            <person name="Rokhsar D.S."/>
        </authorList>
    </citation>
    <scope>NUCLEOTIDE SEQUENCE [LARGE SCALE GENOMIC DNA]</scope>
    <source>
        <strain evidence="10">S238N-H82</strain>
    </source>
</reference>
<dbReference type="KEGG" id="bfo:118430179"/>
<dbReference type="Gene3D" id="3.40.30.10">
    <property type="entry name" value="Glutaredoxin"/>
    <property type="match status" value="1"/>
</dbReference>
<protein>
    <recommendedName>
        <fullName evidence="8">Glutathione peroxidase</fullName>
    </recommendedName>
</protein>
<feature type="active site" evidence="7">
    <location>
        <position position="77"/>
    </location>
</feature>
<keyword evidence="5" id="KW-0732">Signal</keyword>